<evidence type="ECO:0000313" key="1">
    <source>
        <dbReference type="EMBL" id="MFC0547364.1"/>
    </source>
</evidence>
<sequence length="271" mass="30208">MTVRELDPAKARKSLNGIHKGLGLRHPDLVGRLGFDLRMLWGIPQHAAVDELREQAVARIDLVVSQRLSESTAAVARDYFNISDDPRFWGLNLEPRLTAIYAKYGDGHSPSETRRCAAAEIMPALHTDLDELIASWSPDDVPAARQNLHSLGRDLHDLNRVVDRIADTFLWSPLFVPISPSTGFRVIPIPHFGDWLPTFLTLSGHNEYGRTSGVTPPWNARRLLGAALLRELGDRALRTGILVDPEPRVSEKLDHTIAFPPAVVEMMTSRL</sequence>
<reference evidence="1 2" key="1">
    <citation type="submission" date="2024-09" db="EMBL/GenBank/DDBJ databases">
        <authorList>
            <person name="Sun Q."/>
            <person name="Mori K."/>
        </authorList>
    </citation>
    <scope>NUCLEOTIDE SEQUENCE [LARGE SCALE GENOMIC DNA]</scope>
    <source>
        <strain evidence="1 2">TBRC 1432</strain>
    </source>
</reference>
<dbReference type="Proteomes" id="UP001589810">
    <property type="component" value="Unassembled WGS sequence"/>
</dbReference>
<dbReference type="EMBL" id="JBHLUD010000013">
    <property type="protein sequence ID" value="MFC0547364.1"/>
    <property type="molecule type" value="Genomic_DNA"/>
</dbReference>
<gene>
    <name evidence="1" type="ORF">ACFFH7_38055</name>
</gene>
<dbReference type="RefSeq" id="WP_379794497.1">
    <property type="nucleotide sequence ID" value="NZ_JBHLUD010000013.1"/>
</dbReference>
<proteinExistence type="predicted"/>
<comment type="caution">
    <text evidence="1">The sequence shown here is derived from an EMBL/GenBank/DDBJ whole genome shotgun (WGS) entry which is preliminary data.</text>
</comment>
<protein>
    <submittedName>
        <fullName evidence="1">Uncharacterized protein</fullName>
    </submittedName>
</protein>
<accession>A0ABV6N4N0</accession>
<name>A0ABV6N4N0_9PSEU</name>
<keyword evidence="2" id="KW-1185">Reference proteome</keyword>
<evidence type="ECO:0000313" key="2">
    <source>
        <dbReference type="Proteomes" id="UP001589810"/>
    </source>
</evidence>
<organism evidence="1 2">
    <name type="scientific">Kutzneria chonburiensis</name>
    <dbReference type="NCBI Taxonomy" id="1483604"/>
    <lineage>
        <taxon>Bacteria</taxon>
        <taxon>Bacillati</taxon>
        <taxon>Actinomycetota</taxon>
        <taxon>Actinomycetes</taxon>
        <taxon>Pseudonocardiales</taxon>
        <taxon>Pseudonocardiaceae</taxon>
        <taxon>Kutzneria</taxon>
    </lineage>
</organism>